<evidence type="ECO:0000313" key="2">
    <source>
        <dbReference type="EMBL" id="EHM39895.1"/>
    </source>
</evidence>
<dbReference type="PATRIC" id="fig|861450.3.peg.1268"/>
<dbReference type="OrthoDB" id="9816190at2"/>
<feature type="domain" description="AdoMet activation" evidence="1">
    <location>
        <begin position="78"/>
        <end position="190"/>
    </location>
</feature>
<keyword evidence="3" id="KW-1185">Reference proteome</keyword>
<dbReference type="Proteomes" id="UP000005481">
    <property type="component" value="Unassembled WGS sequence"/>
</dbReference>
<proteinExistence type="predicted"/>
<dbReference type="STRING" id="861450.HMPREF0080_01370"/>
<reference evidence="2 3" key="1">
    <citation type="submission" date="2011-08" db="EMBL/GenBank/DDBJ databases">
        <authorList>
            <person name="Weinstock G."/>
            <person name="Sodergren E."/>
            <person name="Clifton S."/>
            <person name="Fulton L."/>
            <person name="Fulton B."/>
            <person name="Courtney L."/>
            <person name="Fronick C."/>
            <person name="Harrison M."/>
            <person name="Strong C."/>
            <person name="Farmer C."/>
            <person name="Delahaunty K."/>
            <person name="Markovic C."/>
            <person name="Hall O."/>
            <person name="Minx P."/>
            <person name="Tomlinson C."/>
            <person name="Mitreva M."/>
            <person name="Hou S."/>
            <person name="Chen J."/>
            <person name="Wollam A."/>
            <person name="Pepin K.H."/>
            <person name="Johnson M."/>
            <person name="Bhonagiri V."/>
            <person name="Zhang X."/>
            <person name="Suruliraj S."/>
            <person name="Warren W."/>
            <person name="Chinwalla A."/>
            <person name="Mardis E.R."/>
            <person name="Wilson R.K."/>
        </authorList>
    </citation>
    <scope>NUCLEOTIDE SEQUENCE [LARGE SCALE GENOMIC DNA]</scope>
    <source>
        <strain evidence="2 3">F0357</strain>
    </source>
</reference>
<dbReference type="Gene3D" id="3.40.109.40">
    <property type="match status" value="1"/>
</dbReference>
<dbReference type="Pfam" id="PF02965">
    <property type="entry name" value="Met_synt_B12"/>
    <property type="match status" value="1"/>
</dbReference>
<comment type="caution">
    <text evidence="2">The sequence shown here is derived from an EMBL/GenBank/DDBJ whole genome shotgun (WGS) entry which is preliminary data.</text>
</comment>
<gene>
    <name evidence="2" type="ORF">HMPREF0080_01370</name>
</gene>
<protein>
    <submittedName>
        <fullName evidence="2">Vitamin B12 dependent methionine synthase, activation domain protein</fullName>
    </submittedName>
</protein>
<evidence type="ECO:0000313" key="3">
    <source>
        <dbReference type="Proteomes" id="UP000005481"/>
    </source>
</evidence>
<dbReference type="eggNOG" id="COG1410">
    <property type="taxonomic scope" value="Bacteria"/>
</dbReference>
<dbReference type="InterPro" id="IPR037010">
    <property type="entry name" value="VitB12-dep_Met_synth_activ_sf"/>
</dbReference>
<dbReference type="SUPFAM" id="SSF56507">
    <property type="entry name" value="Methionine synthase activation domain-like"/>
    <property type="match status" value="1"/>
</dbReference>
<evidence type="ECO:0000259" key="1">
    <source>
        <dbReference type="Pfam" id="PF02965"/>
    </source>
</evidence>
<dbReference type="RefSeq" id="WP_006790345.1">
    <property type="nucleotide sequence ID" value="NZ_JH417599.1"/>
</dbReference>
<name>G9YI85_9FIRM</name>
<dbReference type="AlphaFoldDB" id="G9YI85"/>
<dbReference type="HOGENOM" id="CLU_079580_2_0_9"/>
<accession>G9YI85</accession>
<dbReference type="InterPro" id="IPR004223">
    <property type="entry name" value="VitB12-dep_Met_synth_activ_dom"/>
</dbReference>
<organism evidence="2 3">
    <name type="scientific">Anaeroglobus geminatus F0357</name>
    <dbReference type="NCBI Taxonomy" id="861450"/>
    <lineage>
        <taxon>Bacteria</taxon>
        <taxon>Bacillati</taxon>
        <taxon>Bacillota</taxon>
        <taxon>Negativicutes</taxon>
        <taxon>Veillonellales</taxon>
        <taxon>Veillonellaceae</taxon>
        <taxon>Anaeroglobus</taxon>
    </lineage>
</organism>
<dbReference type="EMBL" id="AGCJ01000058">
    <property type="protein sequence ID" value="EHM39895.1"/>
    <property type="molecule type" value="Genomic_DNA"/>
</dbReference>
<dbReference type="GO" id="GO:0008705">
    <property type="term" value="F:methionine synthase activity"/>
    <property type="evidence" value="ECO:0007669"/>
    <property type="project" value="InterPro"/>
</dbReference>
<sequence>MFELRLREIYRYLGFRGTEPPADTVKRIQQCVDRMYAAMTLRTTHRKFPVSVKKPDTVEIAGLTIHSRNLCKNLDGCDQAYMFAATVGVGIDRLIKRGEIGGMIDALIYQAAGAEMIEAYADELNGALRRTEAKRGCRLRPRFSPGYGDVPLALQKDFSRILELPKTCGITLTDTLLMVPSKSVTAFIGCTKNFDTETEDAFLADVANPLDATGKSAAEASGTDTVSGERENKCRRCTKNDCQFRN</sequence>